<evidence type="ECO:0000313" key="2">
    <source>
        <dbReference type="EMBL" id="ELU45577.1"/>
    </source>
</evidence>
<organism evidence="2 3">
    <name type="scientific">Thanatephorus cucumeris (strain AG1-IA)</name>
    <name type="common">Rice sheath blight fungus</name>
    <name type="synonym">Rhizoctonia solani</name>
    <dbReference type="NCBI Taxonomy" id="983506"/>
    <lineage>
        <taxon>Eukaryota</taxon>
        <taxon>Fungi</taxon>
        <taxon>Dikarya</taxon>
        <taxon>Basidiomycota</taxon>
        <taxon>Agaricomycotina</taxon>
        <taxon>Agaricomycetes</taxon>
        <taxon>Cantharellales</taxon>
        <taxon>Ceratobasidiaceae</taxon>
        <taxon>Rhizoctonia</taxon>
        <taxon>Rhizoctonia solani AG-1</taxon>
    </lineage>
</organism>
<feature type="compositionally biased region" description="Acidic residues" evidence="1">
    <location>
        <begin position="189"/>
        <end position="203"/>
    </location>
</feature>
<keyword evidence="3" id="KW-1185">Reference proteome</keyword>
<comment type="caution">
    <text evidence="2">The sequence shown here is derived from an EMBL/GenBank/DDBJ whole genome shotgun (WGS) entry which is preliminary data.</text>
</comment>
<sequence length="217" mass="24247">MNPEQNAINLNAEINLQSICLGWCGTTVAMIRRNQMRHHMTGTRTLMLARMIHKHRPLLSWSPPRAAAPTTLVLRVKSHRTSVFVTVPSTATVVALKELVQKALNAHQEAESERGLPLPIEDSDDFILALRRPAGVNKRPGFIDIPEDDTSISLLELDVKNWDAVYIRWRVDGVYRPVEVTLPSLLDPTTEDDDVAEEQESEAEAPTRSKDKGKGKA</sequence>
<evidence type="ECO:0000313" key="3">
    <source>
        <dbReference type="Proteomes" id="UP000011668"/>
    </source>
</evidence>
<feature type="region of interest" description="Disordered" evidence="1">
    <location>
        <begin position="185"/>
        <end position="217"/>
    </location>
</feature>
<reference evidence="2 3" key="1">
    <citation type="journal article" date="2013" name="Nat. Commun.">
        <title>The evolution and pathogenic mechanisms of the rice sheath blight pathogen.</title>
        <authorList>
            <person name="Zheng A."/>
            <person name="Lin R."/>
            <person name="Xu L."/>
            <person name="Qin P."/>
            <person name="Tang C."/>
            <person name="Ai P."/>
            <person name="Zhang D."/>
            <person name="Liu Y."/>
            <person name="Sun Z."/>
            <person name="Feng H."/>
            <person name="Wang Y."/>
            <person name="Chen Y."/>
            <person name="Liang X."/>
            <person name="Fu R."/>
            <person name="Li Q."/>
            <person name="Zhang J."/>
            <person name="Yu X."/>
            <person name="Xie Z."/>
            <person name="Ding L."/>
            <person name="Guan P."/>
            <person name="Tang J."/>
            <person name="Liang Y."/>
            <person name="Wang S."/>
            <person name="Deng Q."/>
            <person name="Li S."/>
            <person name="Zhu J."/>
            <person name="Wang L."/>
            <person name="Liu H."/>
            <person name="Li P."/>
        </authorList>
    </citation>
    <scope>NUCLEOTIDE SEQUENCE [LARGE SCALE GENOMIC DNA]</scope>
    <source>
        <strain evidence="3">AG-1 IA</strain>
    </source>
</reference>
<dbReference type="OrthoDB" id="3173670at2759"/>
<name>L8X907_THACA</name>
<dbReference type="AlphaFoldDB" id="L8X907"/>
<proteinExistence type="predicted"/>
<protein>
    <submittedName>
        <fullName evidence="2">Nuclear pore localization domain-containing protein</fullName>
    </submittedName>
</protein>
<dbReference type="HOGENOM" id="CLU_1273026_0_0_1"/>
<dbReference type="Proteomes" id="UP000011668">
    <property type="component" value="Unassembled WGS sequence"/>
</dbReference>
<accession>L8X907</accession>
<gene>
    <name evidence="2" type="ORF">AG1IA_00392</name>
</gene>
<feature type="compositionally biased region" description="Basic and acidic residues" evidence="1">
    <location>
        <begin position="205"/>
        <end position="217"/>
    </location>
</feature>
<evidence type="ECO:0000256" key="1">
    <source>
        <dbReference type="SAM" id="MobiDB-lite"/>
    </source>
</evidence>
<dbReference type="EMBL" id="AFRT01000064">
    <property type="protein sequence ID" value="ELU45577.1"/>
    <property type="molecule type" value="Genomic_DNA"/>
</dbReference>